<protein>
    <recommendedName>
        <fullName evidence="10">Beta-defensin</fullName>
    </recommendedName>
</protein>
<keyword evidence="9" id="KW-1015">Disulfide bond</keyword>
<dbReference type="AlphaFoldDB" id="A0A6P3F7D4"/>
<feature type="signal peptide" evidence="10">
    <location>
        <begin position="1"/>
        <end position="20"/>
    </location>
</feature>
<name>A0A6P3F7D4_OCTDE</name>
<evidence type="ECO:0000256" key="6">
    <source>
        <dbReference type="ARBA" id="ARBA00022729"/>
    </source>
</evidence>
<keyword evidence="4 10" id="KW-0964">Secreted</keyword>
<dbReference type="Pfam" id="PF13841">
    <property type="entry name" value="Defensin_beta_2"/>
    <property type="match status" value="1"/>
</dbReference>
<dbReference type="InParanoid" id="A0A6P3F7D4"/>
<dbReference type="InterPro" id="IPR025933">
    <property type="entry name" value="Beta_defensin_dom"/>
</dbReference>
<evidence type="ECO:0000313" key="13">
    <source>
        <dbReference type="RefSeq" id="XP_004631017.1"/>
    </source>
</evidence>
<evidence type="ECO:0000313" key="12">
    <source>
        <dbReference type="Proteomes" id="UP000515203"/>
    </source>
</evidence>
<keyword evidence="5 10" id="KW-0929">Antimicrobial</keyword>
<comment type="function">
    <text evidence="1 10">Has antibacterial activity.</text>
</comment>
<dbReference type="OrthoDB" id="9835818at2759"/>
<evidence type="ECO:0000256" key="9">
    <source>
        <dbReference type="ARBA" id="ARBA00023157"/>
    </source>
</evidence>
<keyword evidence="6 10" id="KW-0732">Signal</keyword>
<keyword evidence="7 10" id="KW-0211">Defensin</keyword>
<dbReference type="GO" id="GO:0005576">
    <property type="term" value="C:extracellular region"/>
    <property type="evidence" value="ECO:0007669"/>
    <property type="project" value="UniProtKB-SubCell"/>
</dbReference>
<proteinExistence type="inferred from homology"/>
<evidence type="ECO:0000256" key="1">
    <source>
        <dbReference type="ARBA" id="ARBA00002878"/>
    </source>
</evidence>
<feature type="chain" id="PRO_5028521735" description="Beta-defensin" evidence="10">
    <location>
        <begin position="21"/>
        <end position="121"/>
    </location>
</feature>
<evidence type="ECO:0000259" key="11">
    <source>
        <dbReference type="Pfam" id="PF13841"/>
    </source>
</evidence>
<dbReference type="GO" id="GO:0045087">
    <property type="term" value="P:innate immune response"/>
    <property type="evidence" value="ECO:0007669"/>
    <property type="project" value="InterPro"/>
</dbReference>
<comment type="similarity">
    <text evidence="3 10">Belongs to the beta-defensin family.</text>
</comment>
<evidence type="ECO:0000256" key="4">
    <source>
        <dbReference type="ARBA" id="ARBA00022525"/>
    </source>
</evidence>
<dbReference type="GeneID" id="101587943"/>
<keyword evidence="8 10" id="KW-0044">Antibiotic</keyword>
<dbReference type="PANTHER" id="PTHR15001:SF12">
    <property type="entry name" value="BETA-DEFENSIN 125"/>
    <property type="match status" value="1"/>
</dbReference>
<dbReference type="PANTHER" id="PTHR15001">
    <property type="entry name" value="BETA-DEFENSIN 123-RELATED"/>
    <property type="match status" value="1"/>
</dbReference>
<sequence length="121" mass="13679">MRFLMLTLIFCGLLSQLAQAAWNVPKCWNDVGHCRRRCLDTERYKLLCKNKVSCCIPIRKSYDNTPKPVVPSVLNIQDIANDIGSWNPVSPGLNDEVTFSDTEFEETTTTITESFTSETVS</sequence>
<evidence type="ECO:0000256" key="2">
    <source>
        <dbReference type="ARBA" id="ARBA00004613"/>
    </source>
</evidence>
<evidence type="ECO:0000256" key="10">
    <source>
        <dbReference type="RuleBase" id="RU231113"/>
    </source>
</evidence>
<accession>A0A6P3F7D4</accession>
<comment type="subcellular location">
    <subcellularLocation>
        <location evidence="2 10">Secreted</location>
    </subcellularLocation>
</comment>
<evidence type="ECO:0000256" key="7">
    <source>
        <dbReference type="ARBA" id="ARBA00022940"/>
    </source>
</evidence>
<evidence type="ECO:0000256" key="5">
    <source>
        <dbReference type="ARBA" id="ARBA00022529"/>
    </source>
</evidence>
<dbReference type="GO" id="GO:0042742">
    <property type="term" value="P:defense response to bacterium"/>
    <property type="evidence" value="ECO:0007669"/>
    <property type="project" value="UniProtKB-UniRule"/>
</dbReference>
<gene>
    <name evidence="13" type="primary">LOC101587943</name>
</gene>
<organism evidence="12 13">
    <name type="scientific">Octodon degus</name>
    <name type="common">Degu</name>
    <name type="synonym">Sciurus degus</name>
    <dbReference type="NCBI Taxonomy" id="10160"/>
    <lineage>
        <taxon>Eukaryota</taxon>
        <taxon>Metazoa</taxon>
        <taxon>Chordata</taxon>
        <taxon>Craniata</taxon>
        <taxon>Vertebrata</taxon>
        <taxon>Euteleostomi</taxon>
        <taxon>Mammalia</taxon>
        <taxon>Eutheria</taxon>
        <taxon>Euarchontoglires</taxon>
        <taxon>Glires</taxon>
        <taxon>Rodentia</taxon>
        <taxon>Hystricomorpha</taxon>
        <taxon>Octodontidae</taxon>
        <taxon>Octodon</taxon>
    </lineage>
</organism>
<keyword evidence="12" id="KW-1185">Reference proteome</keyword>
<dbReference type="InterPro" id="IPR050544">
    <property type="entry name" value="Beta-defensin"/>
</dbReference>
<evidence type="ECO:0000256" key="3">
    <source>
        <dbReference type="ARBA" id="ARBA00007371"/>
    </source>
</evidence>
<feature type="domain" description="Beta-defensin" evidence="11">
    <location>
        <begin position="26"/>
        <end position="55"/>
    </location>
</feature>
<dbReference type="Proteomes" id="UP000515203">
    <property type="component" value="Unplaced"/>
</dbReference>
<dbReference type="RefSeq" id="XP_004631017.1">
    <property type="nucleotide sequence ID" value="XM_004630960.2"/>
</dbReference>
<reference evidence="13" key="1">
    <citation type="submission" date="2025-08" db="UniProtKB">
        <authorList>
            <consortium name="RefSeq"/>
        </authorList>
    </citation>
    <scope>IDENTIFICATION</scope>
</reference>
<evidence type="ECO:0000256" key="8">
    <source>
        <dbReference type="ARBA" id="ARBA00023022"/>
    </source>
</evidence>